<dbReference type="AlphaFoldDB" id="A0A1C6IKA7"/>
<dbReference type="GO" id="GO:0005829">
    <property type="term" value="C:cytosol"/>
    <property type="evidence" value="ECO:0007669"/>
    <property type="project" value="TreeGrafter"/>
</dbReference>
<dbReference type="HAMAP" id="MF_00555">
    <property type="entry name" value="AsnA"/>
    <property type="match status" value="1"/>
</dbReference>
<protein>
    <recommendedName>
        <fullName evidence="7 8">Aspartate--ammonia ligase</fullName>
        <ecNumber evidence="7 8">6.3.1.1</ecNumber>
    </recommendedName>
    <alternativeName>
        <fullName evidence="7">Asparagine synthetase A</fullName>
    </alternativeName>
</protein>
<dbReference type="NCBIfam" id="TIGR00669">
    <property type="entry name" value="asnA"/>
    <property type="match status" value="1"/>
</dbReference>
<evidence type="ECO:0000256" key="1">
    <source>
        <dbReference type="ARBA" id="ARBA00022490"/>
    </source>
</evidence>
<evidence type="ECO:0000313" key="10">
    <source>
        <dbReference type="EMBL" id="SCJ70267.1"/>
    </source>
</evidence>
<comment type="subcellular location">
    <subcellularLocation>
        <location evidence="7">Cytoplasm</location>
    </subcellularLocation>
</comment>
<dbReference type="InterPro" id="IPR004618">
    <property type="entry name" value="AsnA"/>
</dbReference>
<dbReference type="PROSITE" id="PS50862">
    <property type="entry name" value="AA_TRNA_LIGASE_II"/>
    <property type="match status" value="1"/>
</dbReference>
<dbReference type="UniPathway" id="UPA00134">
    <property type="reaction ID" value="UER00194"/>
</dbReference>
<keyword evidence="4 7" id="KW-0547">Nucleotide-binding</keyword>
<evidence type="ECO:0000256" key="8">
    <source>
        <dbReference type="NCBIfam" id="TIGR00669"/>
    </source>
</evidence>
<keyword evidence="1 7" id="KW-0963">Cytoplasm</keyword>
<comment type="catalytic activity">
    <reaction evidence="7">
        <text>L-aspartate + NH4(+) + ATP = L-asparagine + AMP + diphosphate + H(+)</text>
        <dbReference type="Rhea" id="RHEA:11372"/>
        <dbReference type="ChEBI" id="CHEBI:15378"/>
        <dbReference type="ChEBI" id="CHEBI:28938"/>
        <dbReference type="ChEBI" id="CHEBI:29991"/>
        <dbReference type="ChEBI" id="CHEBI:30616"/>
        <dbReference type="ChEBI" id="CHEBI:33019"/>
        <dbReference type="ChEBI" id="CHEBI:58048"/>
        <dbReference type="ChEBI" id="CHEBI:456215"/>
        <dbReference type="EC" id="6.3.1.1"/>
    </reaction>
</comment>
<feature type="domain" description="Aminoacyl-transfer RNA synthetases class-II family profile" evidence="9">
    <location>
        <begin position="113"/>
        <end position="322"/>
    </location>
</feature>
<dbReference type="Gene3D" id="3.30.930.10">
    <property type="entry name" value="Bira Bifunctional Protein, Domain 2"/>
    <property type="match status" value="1"/>
</dbReference>
<dbReference type="Pfam" id="PF03590">
    <property type="entry name" value="AsnA"/>
    <property type="match status" value="1"/>
</dbReference>
<reference evidence="10" key="1">
    <citation type="submission" date="2015-09" db="EMBL/GenBank/DDBJ databases">
        <authorList>
            <consortium name="Pathogen Informatics"/>
        </authorList>
    </citation>
    <scope>NUCLEOTIDE SEQUENCE</scope>
    <source>
        <strain evidence="10">2789STDY5834896</strain>
    </source>
</reference>
<evidence type="ECO:0000256" key="5">
    <source>
        <dbReference type="ARBA" id="ARBA00022840"/>
    </source>
</evidence>
<evidence type="ECO:0000259" key="9">
    <source>
        <dbReference type="PROSITE" id="PS50862"/>
    </source>
</evidence>
<dbReference type="InterPro" id="IPR006195">
    <property type="entry name" value="aa-tRNA-synth_II"/>
</dbReference>
<dbReference type="EMBL" id="FMHG01000001">
    <property type="protein sequence ID" value="SCJ70267.1"/>
    <property type="molecule type" value="Genomic_DNA"/>
</dbReference>
<evidence type="ECO:0000256" key="6">
    <source>
        <dbReference type="ARBA" id="ARBA00022888"/>
    </source>
</evidence>
<dbReference type="GO" id="GO:0070981">
    <property type="term" value="P:L-asparagine biosynthetic process"/>
    <property type="evidence" value="ECO:0007669"/>
    <property type="project" value="UniProtKB-UniRule"/>
</dbReference>
<dbReference type="PANTHER" id="PTHR30073">
    <property type="entry name" value="ASPARTATE--AMMONIA LIGASE"/>
    <property type="match status" value="1"/>
</dbReference>
<accession>A0A1C6IKA7</accession>
<organism evidence="10">
    <name type="scientific">uncultured Anaerotruncus sp</name>
    <dbReference type="NCBI Taxonomy" id="905011"/>
    <lineage>
        <taxon>Bacteria</taxon>
        <taxon>Bacillati</taxon>
        <taxon>Bacillota</taxon>
        <taxon>Clostridia</taxon>
        <taxon>Eubacteriales</taxon>
        <taxon>Oscillospiraceae</taxon>
        <taxon>Anaerotruncus</taxon>
        <taxon>environmental samples</taxon>
    </lineage>
</organism>
<dbReference type="GO" id="GO:0005524">
    <property type="term" value="F:ATP binding"/>
    <property type="evidence" value="ECO:0007669"/>
    <property type="project" value="UniProtKB-UniRule"/>
</dbReference>
<keyword evidence="6 7" id="KW-0061">Asparagine biosynthesis</keyword>
<evidence type="ECO:0000256" key="3">
    <source>
        <dbReference type="ARBA" id="ARBA00022605"/>
    </source>
</evidence>
<dbReference type="PIRSF" id="PIRSF001555">
    <property type="entry name" value="Asp_ammon_ligase"/>
    <property type="match status" value="1"/>
</dbReference>
<comment type="pathway">
    <text evidence="7">Amino-acid biosynthesis; L-asparagine biosynthesis; L-asparagine from L-aspartate (ammonia route): step 1/1.</text>
</comment>
<proteinExistence type="inferred from homology"/>
<dbReference type="PANTHER" id="PTHR30073:SF5">
    <property type="entry name" value="ASPARTATE--AMMONIA LIGASE"/>
    <property type="match status" value="1"/>
</dbReference>
<dbReference type="SUPFAM" id="SSF55681">
    <property type="entry name" value="Class II aaRS and biotin synthetases"/>
    <property type="match status" value="1"/>
</dbReference>
<keyword evidence="2 7" id="KW-0436">Ligase</keyword>
<keyword evidence="5 7" id="KW-0067">ATP-binding</keyword>
<evidence type="ECO:0000256" key="4">
    <source>
        <dbReference type="ARBA" id="ARBA00022741"/>
    </source>
</evidence>
<comment type="similarity">
    <text evidence="7">Belongs to the class-II aminoacyl-tRNA synthetase family. AsnA subfamily.</text>
</comment>
<keyword evidence="3 7" id="KW-0028">Amino-acid biosynthesis</keyword>
<name>A0A1C6IKA7_9FIRM</name>
<gene>
    <name evidence="7 10" type="primary">asnA</name>
    <name evidence="10" type="ORF">SAMEA3545359_01505</name>
</gene>
<sequence>MGLDTLILPKKYRSSLDILQTEIAIKLIKDTFERELAQNLNLTRVSAPLFVAPETGLNDDLNGVERPVSFDILDIGRDVEIVHSLAKWKRMALKKYGFAPDSGLYTDMNAIRRDEDLDNLHSVYVDQWDWEKVITRETRNIYTLKETVNQIVDALYTTQQKLCDAFTQVKPVIPREITFVTSQELEDRWPDLTPKEREDKICQQHKLVFISQIGGKLRLGQPHDGRAPDYDDWALNGDILVWFPVLGRSVEISSMGIRVDSESLRRQLELSGQTKREDLIFHKMLLHDELPLTIGGGIGQSRICMLMLGKAHIGEVQVSVWPPEEIAACTASGIYLL</sequence>
<dbReference type="GO" id="GO:0016740">
    <property type="term" value="F:transferase activity"/>
    <property type="evidence" value="ECO:0007669"/>
    <property type="project" value="UniProtKB-ARBA"/>
</dbReference>
<dbReference type="InterPro" id="IPR045864">
    <property type="entry name" value="aa-tRNA-synth_II/BPL/LPL"/>
</dbReference>
<evidence type="ECO:0000256" key="2">
    <source>
        <dbReference type="ARBA" id="ARBA00022598"/>
    </source>
</evidence>
<evidence type="ECO:0000256" key="7">
    <source>
        <dbReference type="HAMAP-Rule" id="MF_00555"/>
    </source>
</evidence>
<dbReference type="GO" id="GO:0004071">
    <property type="term" value="F:aspartate-ammonia ligase activity"/>
    <property type="evidence" value="ECO:0007669"/>
    <property type="project" value="UniProtKB-UniRule"/>
</dbReference>
<dbReference type="GO" id="GO:0140096">
    <property type="term" value="F:catalytic activity, acting on a protein"/>
    <property type="evidence" value="ECO:0007669"/>
    <property type="project" value="UniProtKB-ARBA"/>
</dbReference>
<dbReference type="EC" id="6.3.1.1" evidence="7 8"/>